<protein>
    <submittedName>
        <fullName evidence="4">Reverse transcriptase domain-containing protein</fullName>
    </submittedName>
</protein>
<proteinExistence type="predicted"/>
<gene>
    <name evidence="2" type="ORF">HPBE_LOCUS23132</name>
</gene>
<keyword evidence="3" id="KW-1185">Reference proteome</keyword>
<evidence type="ECO:0000313" key="4">
    <source>
        <dbReference type="WBParaSite" id="HPBE_0002313301-mRNA-1"/>
    </source>
</evidence>
<dbReference type="EMBL" id="UZAH01034709">
    <property type="protein sequence ID" value="VDP36760.1"/>
    <property type="molecule type" value="Genomic_DNA"/>
</dbReference>
<dbReference type="AlphaFoldDB" id="A0A183GKB5"/>
<accession>A0A183GKB5</accession>
<dbReference type="Proteomes" id="UP000050761">
    <property type="component" value="Unassembled WGS sequence"/>
</dbReference>
<organism evidence="3 4">
    <name type="scientific">Heligmosomoides polygyrus</name>
    <name type="common">Parasitic roundworm</name>
    <dbReference type="NCBI Taxonomy" id="6339"/>
    <lineage>
        <taxon>Eukaryota</taxon>
        <taxon>Metazoa</taxon>
        <taxon>Ecdysozoa</taxon>
        <taxon>Nematoda</taxon>
        <taxon>Chromadorea</taxon>
        <taxon>Rhabditida</taxon>
        <taxon>Rhabditina</taxon>
        <taxon>Rhabditomorpha</taxon>
        <taxon>Strongyloidea</taxon>
        <taxon>Heligmosomidae</taxon>
        <taxon>Heligmosomoides</taxon>
    </lineage>
</organism>
<feature type="compositionally biased region" description="Polar residues" evidence="1">
    <location>
        <begin position="503"/>
        <end position="516"/>
    </location>
</feature>
<reference evidence="4" key="2">
    <citation type="submission" date="2019-09" db="UniProtKB">
        <authorList>
            <consortium name="WormBaseParasite"/>
        </authorList>
    </citation>
    <scope>IDENTIFICATION</scope>
</reference>
<reference evidence="2 3" key="1">
    <citation type="submission" date="2018-11" db="EMBL/GenBank/DDBJ databases">
        <authorList>
            <consortium name="Pathogen Informatics"/>
        </authorList>
    </citation>
    <scope>NUCLEOTIDE SEQUENCE [LARGE SCALE GENOMIC DNA]</scope>
</reference>
<name>A0A183GKB5_HELPZ</name>
<evidence type="ECO:0000313" key="3">
    <source>
        <dbReference type="Proteomes" id="UP000050761"/>
    </source>
</evidence>
<dbReference type="WBParaSite" id="HPBE_0002313301-mRNA-1">
    <property type="protein sequence ID" value="HPBE_0002313301-mRNA-1"/>
    <property type="gene ID" value="HPBE_0002313301"/>
</dbReference>
<dbReference type="OrthoDB" id="5862043at2759"/>
<evidence type="ECO:0000256" key="1">
    <source>
        <dbReference type="SAM" id="MobiDB-lite"/>
    </source>
</evidence>
<accession>A0A3P8D0A5</accession>
<feature type="region of interest" description="Disordered" evidence="1">
    <location>
        <begin position="549"/>
        <end position="569"/>
    </location>
</feature>
<sequence>MPYSVLLCVFRCQFKKEFRDFLADVWRKYDHAVFYFCNACDGLLTTPNVLCENAACRIYNITPKRIKRSRRTSVHLVNVKQQLELVLARTINVLVGLREKIHTSEEQRVPPRQVTSKVETSDFDMYWDDIETAEEFRGHQLTVVLTVGFDGVRFSKLTRLQTECSEMEREGLEIADRHGTTWKVTPVVKNAIIDLAVIFLLLSKCIGGRGGIHGALNSGAESLEKALDGFQNYTHATKFVLSFEDWSQMTGSEKDAFTFVVFPLIAATGLCDHIVGCVVIMCYWCIARVMSKGGSFTVRDIELLKSLAASMKSVWEKISRSLFTLKLHVLLYHCLIEDIDYVGPLGTGVPAALRDCTVGINVDQNVTNCEEILVKKNSASGFLLKKELTGLLEIEAERNGDESFVRLRKVISEGACSSRFPPLLHLSRRWRGPRHSHLDWASLFLIHDVEIGAALRDCKLRRVAAHFYSLRRLRGGRRGTLTPAHKWLQFRKTAGNGFESPPAEQNSMTSLTSETSYSPRQLVPLDTYNYHDTIETDSAVDMGSHVADSQQSTSLARRHVNDSQSNARRHVNYSQSTLHSGRHMNLRSGSKTILNVTTTTVSDVVTRTVSNAVNGRTPADVAEEIFARRTVKASRVTKAAWEFVEGPQFEEVITKKLPTARVDLRELRDFQLKVSRLPSSSDVVVCSMQKLLREQSELMAGLDRMD</sequence>
<feature type="region of interest" description="Disordered" evidence="1">
    <location>
        <begin position="495"/>
        <end position="516"/>
    </location>
</feature>
<evidence type="ECO:0000313" key="2">
    <source>
        <dbReference type="EMBL" id="VDP36760.1"/>
    </source>
</evidence>